<proteinExistence type="predicted"/>
<evidence type="ECO:0008006" key="4">
    <source>
        <dbReference type="Google" id="ProtNLM"/>
    </source>
</evidence>
<gene>
    <name evidence="2" type="ORF">PRZ48_009103</name>
</gene>
<name>A0ABR0EHC4_ZASCE</name>
<evidence type="ECO:0000313" key="3">
    <source>
        <dbReference type="Proteomes" id="UP001305779"/>
    </source>
</evidence>
<dbReference type="Gene3D" id="2.60.120.10">
    <property type="entry name" value="Jelly Rolls"/>
    <property type="match status" value="2"/>
</dbReference>
<reference evidence="2 3" key="1">
    <citation type="journal article" date="2023" name="G3 (Bethesda)">
        <title>A chromosome-level genome assembly of Zasmidium syzygii isolated from banana leaves.</title>
        <authorList>
            <person name="van Westerhoven A.C."/>
            <person name="Mehrabi R."/>
            <person name="Talebi R."/>
            <person name="Steentjes M.B.F."/>
            <person name="Corcolon B."/>
            <person name="Chong P.A."/>
            <person name="Kema G.H.J."/>
            <person name="Seidl M.F."/>
        </authorList>
    </citation>
    <scope>NUCLEOTIDE SEQUENCE [LARGE SCALE GENOMIC DNA]</scope>
    <source>
        <strain evidence="2 3">P124</strain>
    </source>
</reference>
<dbReference type="InterPro" id="IPR011051">
    <property type="entry name" value="RmlC_Cupin_sf"/>
</dbReference>
<evidence type="ECO:0000313" key="2">
    <source>
        <dbReference type="EMBL" id="KAK4500911.1"/>
    </source>
</evidence>
<sequence length="366" mass="40188">MSSIPLLTFGLCFLLQLLPSASAHGHNNLTVTAEPTKVQPYVIPYLNGFGVQTFGYVVRFPVTNVSTAGAISMPLINGPKETPVPVHYHSRYHEVFFVSKGAVNLYCQNETRRLGPLDIGSVPPGFNHSFELLEPDTEIVGAVTPGGFSFYQQIGYPYAPSVLAPFSTDDANLAINGSKIEAATGLHYDYNPIDYNLNYNMLNGTTNRHQPWHNGNNTLPGSLSPYYVARGWGPKYLHRKLGRVTHLYMTGKESANAMTISTITMRAARHNETSLTWRSNEAFQLFRVLEGQMQIEMENQTVALQTGDTAMVPKGVEFGFWSEVALTRVYTVAAVQPGVQPNSSLFGVAHDLLAESSGSLDQLRLG</sequence>
<dbReference type="InterPro" id="IPR014710">
    <property type="entry name" value="RmlC-like_jellyroll"/>
</dbReference>
<dbReference type="PANTHER" id="PTHR43346:SF1">
    <property type="entry name" value="QUERCETIN 2,3-DIOXYGENASE-RELATED"/>
    <property type="match status" value="1"/>
</dbReference>
<dbReference type="Proteomes" id="UP001305779">
    <property type="component" value="Unassembled WGS sequence"/>
</dbReference>
<keyword evidence="3" id="KW-1185">Reference proteome</keyword>
<dbReference type="SUPFAM" id="SSF51182">
    <property type="entry name" value="RmlC-like cupins"/>
    <property type="match status" value="1"/>
</dbReference>
<protein>
    <recommendedName>
        <fullName evidence="4">Quercetin 2,3-dioxygenase</fullName>
    </recommendedName>
</protein>
<organism evidence="2 3">
    <name type="scientific">Zasmidium cellare</name>
    <name type="common">Wine cellar mold</name>
    <name type="synonym">Racodium cellare</name>
    <dbReference type="NCBI Taxonomy" id="395010"/>
    <lineage>
        <taxon>Eukaryota</taxon>
        <taxon>Fungi</taxon>
        <taxon>Dikarya</taxon>
        <taxon>Ascomycota</taxon>
        <taxon>Pezizomycotina</taxon>
        <taxon>Dothideomycetes</taxon>
        <taxon>Dothideomycetidae</taxon>
        <taxon>Mycosphaerellales</taxon>
        <taxon>Mycosphaerellaceae</taxon>
        <taxon>Zasmidium</taxon>
    </lineage>
</organism>
<evidence type="ECO:0000256" key="1">
    <source>
        <dbReference type="SAM" id="SignalP"/>
    </source>
</evidence>
<accession>A0ABR0EHC4</accession>
<keyword evidence="1" id="KW-0732">Signal</keyword>
<dbReference type="CDD" id="cd02215">
    <property type="entry name" value="cupin_QDO_N_C"/>
    <property type="match status" value="1"/>
</dbReference>
<comment type="caution">
    <text evidence="2">The sequence shown here is derived from an EMBL/GenBank/DDBJ whole genome shotgun (WGS) entry which is preliminary data.</text>
</comment>
<dbReference type="InterPro" id="IPR052538">
    <property type="entry name" value="Flavonoid_dioxygenase-like"/>
</dbReference>
<feature type="chain" id="PRO_5045082144" description="Quercetin 2,3-dioxygenase" evidence="1">
    <location>
        <begin position="24"/>
        <end position="366"/>
    </location>
</feature>
<feature type="signal peptide" evidence="1">
    <location>
        <begin position="1"/>
        <end position="23"/>
    </location>
</feature>
<dbReference type="EMBL" id="JAXOVC010000006">
    <property type="protein sequence ID" value="KAK4500911.1"/>
    <property type="molecule type" value="Genomic_DNA"/>
</dbReference>
<dbReference type="PANTHER" id="PTHR43346">
    <property type="entry name" value="LIGAND BINDING DOMAIN PROTEIN, PUTATIVE (AFU_ORTHOLOGUE AFUA_6G14370)-RELATED"/>
    <property type="match status" value="1"/>
</dbReference>